<evidence type="ECO:0000313" key="2">
    <source>
        <dbReference type="EMBL" id="PNH08760.1"/>
    </source>
</evidence>
<evidence type="ECO:0000313" key="3">
    <source>
        <dbReference type="Proteomes" id="UP000236333"/>
    </source>
</evidence>
<accession>A0A2J8A8D0</accession>
<dbReference type="EMBL" id="PGGS01000116">
    <property type="protein sequence ID" value="PNH08760.1"/>
    <property type="molecule type" value="Genomic_DNA"/>
</dbReference>
<feature type="region of interest" description="Disordered" evidence="1">
    <location>
        <begin position="1"/>
        <end position="21"/>
    </location>
</feature>
<proteinExistence type="predicted"/>
<sequence length="250" mass="27349">MAPPTAGGDASQTGPSSDMEALGLAPGWSLAGCSSGAPPQLPSALPQRRQLLRHQRLQLLQRRGAPRQRPQRTLEDLQALFCGRQLRAQLAGLRFRRSGIQQRSVGPLRAEEAVLGVAPLRLQARLRGSESARTPLLRSSLLTLRSVSVSSLRDGCGRRSRRNTLPAPPPLWRGAAAAACSFSRPARPAGSAVFEAKDRAHRMQGHEAQRERLRPPGRKPFKRSVVDFRLRRSSRSCSCHLCFSAMCCAR</sequence>
<comment type="caution">
    <text evidence="2">The sequence shown here is derived from an EMBL/GenBank/DDBJ whole genome shotgun (WGS) entry which is preliminary data.</text>
</comment>
<dbReference type="Proteomes" id="UP000236333">
    <property type="component" value="Unassembled WGS sequence"/>
</dbReference>
<dbReference type="AlphaFoldDB" id="A0A2J8A8D0"/>
<organism evidence="2 3">
    <name type="scientific">Tetrabaena socialis</name>
    <dbReference type="NCBI Taxonomy" id="47790"/>
    <lineage>
        <taxon>Eukaryota</taxon>
        <taxon>Viridiplantae</taxon>
        <taxon>Chlorophyta</taxon>
        <taxon>core chlorophytes</taxon>
        <taxon>Chlorophyceae</taxon>
        <taxon>CS clade</taxon>
        <taxon>Chlamydomonadales</taxon>
        <taxon>Tetrabaenaceae</taxon>
        <taxon>Tetrabaena</taxon>
    </lineage>
</organism>
<evidence type="ECO:0000256" key="1">
    <source>
        <dbReference type="SAM" id="MobiDB-lite"/>
    </source>
</evidence>
<reference evidence="2 3" key="1">
    <citation type="journal article" date="2017" name="Mol. Biol. Evol.">
        <title>The 4-celled Tetrabaena socialis nuclear genome reveals the essential components for genetic control of cell number at the origin of multicellularity in the volvocine lineage.</title>
        <authorList>
            <person name="Featherston J."/>
            <person name="Arakaki Y."/>
            <person name="Hanschen E.R."/>
            <person name="Ferris P.J."/>
            <person name="Michod R.E."/>
            <person name="Olson B.J.S.C."/>
            <person name="Nozaki H."/>
            <person name="Durand P.M."/>
        </authorList>
    </citation>
    <scope>NUCLEOTIDE SEQUENCE [LARGE SCALE GENOMIC DNA]</scope>
    <source>
        <strain evidence="2 3">NIES-571</strain>
    </source>
</reference>
<name>A0A2J8A8D0_9CHLO</name>
<protein>
    <submittedName>
        <fullName evidence="2">Uncharacterized protein</fullName>
    </submittedName>
</protein>
<keyword evidence="3" id="KW-1185">Reference proteome</keyword>
<gene>
    <name evidence="2" type="ORF">TSOC_004647</name>
</gene>